<dbReference type="EMBL" id="CAMXCT020003754">
    <property type="protein sequence ID" value="CAL1159412.1"/>
    <property type="molecule type" value="Genomic_DNA"/>
</dbReference>
<accession>A0A9P1DA80</accession>
<evidence type="ECO:0000313" key="3">
    <source>
        <dbReference type="Proteomes" id="UP001152797"/>
    </source>
</evidence>
<dbReference type="EMBL" id="CAMXCT030003754">
    <property type="protein sequence ID" value="CAL4793349.1"/>
    <property type="molecule type" value="Genomic_DNA"/>
</dbReference>
<evidence type="ECO:0000313" key="1">
    <source>
        <dbReference type="EMBL" id="CAI4006037.1"/>
    </source>
</evidence>
<organism evidence="1">
    <name type="scientific">Cladocopium goreaui</name>
    <dbReference type="NCBI Taxonomy" id="2562237"/>
    <lineage>
        <taxon>Eukaryota</taxon>
        <taxon>Sar</taxon>
        <taxon>Alveolata</taxon>
        <taxon>Dinophyceae</taxon>
        <taxon>Suessiales</taxon>
        <taxon>Symbiodiniaceae</taxon>
        <taxon>Cladocopium</taxon>
    </lineage>
</organism>
<dbReference type="EMBL" id="CAMXCT010003754">
    <property type="protein sequence ID" value="CAI4006037.1"/>
    <property type="molecule type" value="Genomic_DNA"/>
</dbReference>
<gene>
    <name evidence="1" type="ORF">C1SCF055_LOCUS31716</name>
</gene>
<sequence>MATMTLSARPSMEAIEETEILRIGELASVIQDGDLFGKFVADEGCGSTLAMQTLKQAAVAFQGMSLLVHRFEVAGMKKPDTSTLKMAAQVVKDSYAKALD</sequence>
<protein>
    <submittedName>
        <fullName evidence="1">Uncharacterized protein</fullName>
    </submittedName>
</protein>
<comment type="caution">
    <text evidence="1">The sequence shown here is derived from an EMBL/GenBank/DDBJ whole genome shotgun (WGS) entry which is preliminary data.</text>
</comment>
<reference evidence="1" key="1">
    <citation type="submission" date="2022-10" db="EMBL/GenBank/DDBJ databases">
        <authorList>
            <person name="Chen Y."/>
            <person name="Dougan E. K."/>
            <person name="Chan C."/>
            <person name="Rhodes N."/>
            <person name="Thang M."/>
        </authorList>
    </citation>
    <scope>NUCLEOTIDE SEQUENCE</scope>
</reference>
<dbReference type="OrthoDB" id="10659954at2759"/>
<evidence type="ECO:0000313" key="2">
    <source>
        <dbReference type="EMBL" id="CAL1159412.1"/>
    </source>
</evidence>
<dbReference type="AlphaFoldDB" id="A0A9P1DA80"/>
<reference evidence="2" key="2">
    <citation type="submission" date="2024-04" db="EMBL/GenBank/DDBJ databases">
        <authorList>
            <person name="Chen Y."/>
            <person name="Shah S."/>
            <person name="Dougan E. K."/>
            <person name="Thang M."/>
            <person name="Chan C."/>
        </authorList>
    </citation>
    <scope>NUCLEOTIDE SEQUENCE [LARGE SCALE GENOMIC DNA]</scope>
</reference>
<feature type="non-terminal residue" evidence="1">
    <location>
        <position position="100"/>
    </location>
</feature>
<name>A0A9P1DA80_9DINO</name>
<dbReference type="Proteomes" id="UP001152797">
    <property type="component" value="Unassembled WGS sequence"/>
</dbReference>
<keyword evidence="3" id="KW-1185">Reference proteome</keyword>
<proteinExistence type="predicted"/>